<evidence type="ECO:0000313" key="2">
    <source>
        <dbReference type="EMBL" id="KAK4040115.1"/>
    </source>
</evidence>
<evidence type="ECO:0000256" key="1">
    <source>
        <dbReference type="SAM" id="MobiDB-lite"/>
    </source>
</evidence>
<sequence length="799" mass="89056">MLPALEAASFQIQSCIQTSSDAHTTTRERIEESSALVRRDIQVLQVAQQTQLHNSSENTATLNAILQTVAELKVISCRPGCSRNRVSDKAMSSKLSPTQQYPEGDFFDLERIAQNRSTNQIMAQHSWTYGRVDYGFHPSRLGNGPSPLIGVGAVAEFQSKAFRKKFRAKIRVWLDLFGPRVAEFEFAIHLRSKAWLSPTLKTALRLINIRPLGSSIFNACRTSDLGHVKRLIESGAASINDVSETECSLLTPHRTAIVRYLLDVGCDPNGCLGENPPLARAIYEGEFDCARLLLRAGADLYSNFKEPADSHLHRYDIARLKAGVELLRGEDYWAWTAGEAADADDATAATPPSTRRNLLTAASGAGSLEYVMTALDVLQFPPSGLLHALPAAVGNSRLEVVSLLRKLGADIHTDVLAEEGVDFGPAIIVAAREVNRVMVHYLLFQGAGETCHRQTAGLDDLWRSFWYGLDIHGLGLEWVFQELEGILWHILLHSAELPTTRYTSCNRRTPLSTHASAINAIARLWSFDLKHRLPSTTAAKDYRMDTWLDSCQKELAPILWSAERGVISKYVKQIEWDEDSTDCRAEATGPADSTDQERGMEESEPGPAKKRTGTQAKSQRETTNTQNRPGAVVVRSDGTKAFKPFAGALLTERKFSQEERNAWYFPDYLRRIDDGRDGIPFDSTTMFYETIATERGRRHMSTFPLLQALCNAFQLAGYRTEMDGGGDIWFEDDDGDPYYDARESQPGPGEDDGVQANCPICQDPDKHGLGYILRRAEAGERYIDEFRAKKEAKEQARRF</sequence>
<dbReference type="SUPFAM" id="SSF48403">
    <property type="entry name" value="Ankyrin repeat"/>
    <property type="match status" value="1"/>
</dbReference>
<feature type="region of interest" description="Disordered" evidence="1">
    <location>
        <begin position="581"/>
        <end position="633"/>
    </location>
</feature>
<proteinExistence type="predicted"/>
<evidence type="ECO:0008006" key="4">
    <source>
        <dbReference type="Google" id="ProtNLM"/>
    </source>
</evidence>
<feature type="region of interest" description="Disordered" evidence="1">
    <location>
        <begin position="735"/>
        <end position="757"/>
    </location>
</feature>
<dbReference type="Gene3D" id="1.25.40.20">
    <property type="entry name" value="Ankyrin repeat-containing domain"/>
    <property type="match status" value="1"/>
</dbReference>
<keyword evidence="3" id="KW-1185">Reference proteome</keyword>
<protein>
    <recommendedName>
        <fullName evidence="4">Ankyrin repeat protein</fullName>
    </recommendedName>
</protein>
<gene>
    <name evidence="2" type="ORF">C8A01DRAFT_15960</name>
</gene>
<dbReference type="EMBL" id="MU854384">
    <property type="protein sequence ID" value="KAK4040115.1"/>
    <property type="molecule type" value="Genomic_DNA"/>
</dbReference>
<dbReference type="SMART" id="SM00248">
    <property type="entry name" value="ANK"/>
    <property type="match status" value="4"/>
</dbReference>
<comment type="caution">
    <text evidence="2">The sequence shown here is derived from an EMBL/GenBank/DDBJ whole genome shotgun (WGS) entry which is preliminary data.</text>
</comment>
<dbReference type="InterPro" id="IPR036770">
    <property type="entry name" value="Ankyrin_rpt-contain_sf"/>
</dbReference>
<name>A0AAN6SRZ1_9PEZI</name>
<dbReference type="Proteomes" id="UP001303115">
    <property type="component" value="Unassembled WGS sequence"/>
</dbReference>
<dbReference type="AlphaFoldDB" id="A0AAN6SRZ1"/>
<dbReference type="InterPro" id="IPR002110">
    <property type="entry name" value="Ankyrin_rpt"/>
</dbReference>
<feature type="compositionally biased region" description="Polar residues" evidence="1">
    <location>
        <begin position="613"/>
        <end position="628"/>
    </location>
</feature>
<evidence type="ECO:0000313" key="3">
    <source>
        <dbReference type="Proteomes" id="UP001303115"/>
    </source>
</evidence>
<organism evidence="2 3">
    <name type="scientific">Parachaetomium inaequale</name>
    <dbReference type="NCBI Taxonomy" id="2588326"/>
    <lineage>
        <taxon>Eukaryota</taxon>
        <taxon>Fungi</taxon>
        <taxon>Dikarya</taxon>
        <taxon>Ascomycota</taxon>
        <taxon>Pezizomycotina</taxon>
        <taxon>Sordariomycetes</taxon>
        <taxon>Sordariomycetidae</taxon>
        <taxon>Sordariales</taxon>
        <taxon>Chaetomiaceae</taxon>
        <taxon>Parachaetomium</taxon>
    </lineage>
</organism>
<accession>A0AAN6SRZ1</accession>
<reference evidence="3" key="1">
    <citation type="journal article" date="2023" name="Mol. Phylogenet. Evol.">
        <title>Genome-scale phylogeny and comparative genomics of the fungal order Sordariales.</title>
        <authorList>
            <person name="Hensen N."/>
            <person name="Bonometti L."/>
            <person name="Westerberg I."/>
            <person name="Brannstrom I.O."/>
            <person name="Guillou S."/>
            <person name="Cros-Aarteil S."/>
            <person name="Calhoun S."/>
            <person name="Haridas S."/>
            <person name="Kuo A."/>
            <person name="Mondo S."/>
            <person name="Pangilinan J."/>
            <person name="Riley R."/>
            <person name="LaButti K."/>
            <person name="Andreopoulos B."/>
            <person name="Lipzen A."/>
            <person name="Chen C."/>
            <person name="Yan M."/>
            <person name="Daum C."/>
            <person name="Ng V."/>
            <person name="Clum A."/>
            <person name="Steindorff A."/>
            <person name="Ohm R.A."/>
            <person name="Martin F."/>
            <person name="Silar P."/>
            <person name="Natvig D.O."/>
            <person name="Lalanne C."/>
            <person name="Gautier V."/>
            <person name="Ament-Velasquez S.L."/>
            <person name="Kruys A."/>
            <person name="Hutchinson M.I."/>
            <person name="Powell A.J."/>
            <person name="Barry K."/>
            <person name="Miller A.N."/>
            <person name="Grigoriev I.V."/>
            <person name="Debuchy R."/>
            <person name="Gladieux P."/>
            <person name="Hiltunen Thoren M."/>
            <person name="Johannesson H."/>
        </authorList>
    </citation>
    <scope>NUCLEOTIDE SEQUENCE [LARGE SCALE GENOMIC DNA]</scope>
    <source>
        <strain evidence="3">CBS 284.82</strain>
    </source>
</reference>